<dbReference type="PANTHER" id="PTHR33711:SF7">
    <property type="entry name" value="INTRADIOL RING-CLEAVAGE DIOXYGENASES DOMAIN-CONTAINING PROTEIN-RELATED"/>
    <property type="match status" value="1"/>
</dbReference>
<dbReference type="Proteomes" id="UP000224854">
    <property type="component" value="Unassembled WGS sequence"/>
</dbReference>
<dbReference type="GO" id="GO:0005506">
    <property type="term" value="F:iron ion binding"/>
    <property type="evidence" value="ECO:0007669"/>
    <property type="project" value="InterPro"/>
</dbReference>
<evidence type="ECO:0000259" key="1">
    <source>
        <dbReference type="Pfam" id="PF04444"/>
    </source>
</evidence>
<gene>
    <name evidence="2" type="ORF">CDD82_6196</name>
</gene>
<evidence type="ECO:0000313" key="2">
    <source>
        <dbReference type="EMBL" id="PHH72031.1"/>
    </source>
</evidence>
<dbReference type="PANTHER" id="PTHR33711">
    <property type="entry name" value="DIOXYGENASE, PUTATIVE (AFU_ORTHOLOGUE AFUA_2G02910)-RELATED"/>
    <property type="match status" value="1"/>
</dbReference>
<dbReference type="InterPro" id="IPR007535">
    <property type="entry name" value="Catechol_dOase_N"/>
</dbReference>
<dbReference type="AlphaFoldDB" id="A0A2C5YYP1"/>
<sequence length="182" mass="19915">MTQAAMTQADMTQAKRQMRSSRAASSLVAQLLYLAALILQELCRLALWAMHKTLGFNRVKSSGAAPRAEISDSDFTRQVVASTGPKADERLRHVMGLVIRHAHDLVREAQVTTDELFAALDMVNWAGRMSNDRRNETQLLCDVLGIESLVDAVTWAQNSGGGATTPSAVLGPFWRPCLCMAE</sequence>
<dbReference type="SUPFAM" id="SSF49482">
    <property type="entry name" value="Aromatic compound dioxygenase"/>
    <property type="match status" value="1"/>
</dbReference>
<reference evidence="2 3" key="1">
    <citation type="submission" date="2017-06" db="EMBL/GenBank/DDBJ databases">
        <title>Ant-infecting Ophiocordyceps genomes reveal a high diversity of potential behavioral manipulation genes and a possible major role for enterotoxins.</title>
        <authorList>
            <person name="De Bekker C."/>
            <person name="Evans H.C."/>
            <person name="Brachmann A."/>
            <person name="Hughes D.P."/>
        </authorList>
    </citation>
    <scope>NUCLEOTIDE SEQUENCE [LARGE SCALE GENOMIC DNA]</scope>
    <source>
        <strain evidence="2 3">1348a</strain>
    </source>
</reference>
<dbReference type="EMBL" id="NJEU01000619">
    <property type="protein sequence ID" value="PHH72031.1"/>
    <property type="molecule type" value="Genomic_DNA"/>
</dbReference>
<keyword evidence="3" id="KW-1185">Reference proteome</keyword>
<dbReference type="Pfam" id="PF04444">
    <property type="entry name" value="Dioxygenase_N"/>
    <property type="match status" value="1"/>
</dbReference>
<name>A0A2C5YYP1_9HYPO</name>
<organism evidence="2 3">
    <name type="scientific">Ophiocordyceps australis</name>
    <dbReference type="NCBI Taxonomy" id="1399860"/>
    <lineage>
        <taxon>Eukaryota</taxon>
        <taxon>Fungi</taxon>
        <taxon>Dikarya</taxon>
        <taxon>Ascomycota</taxon>
        <taxon>Pezizomycotina</taxon>
        <taxon>Sordariomycetes</taxon>
        <taxon>Hypocreomycetidae</taxon>
        <taxon>Hypocreales</taxon>
        <taxon>Ophiocordycipitaceae</taxon>
        <taxon>Ophiocordyceps</taxon>
    </lineage>
</organism>
<dbReference type="OrthoDB" id="5238185at2759"/>
<dbReference type="GO" id="GO:0009712">
    <property type="term" value="P:catechol-containing compound metabolic process"/>
    <property type="evidence" value="ECO:0007669"/>
    <property type="project" value="InterPro"/>
</dbReference>
<feature type="domain" description="Catechol dioxygenase N-terminal" evidence="1">
    <location>
        <begin position="88"/>
        <end position="160"/>
    </location>
</feature>
<evidence type="ECO:0000313" key="3">
    <source>
        <dbReference type="Proteomes" id="UP000224854"/>
    </source>
</evidence>
<dbReference type="InterPro" id="IPR050770">
    <property type="entry name" value="Intradiol_RC_Dioxygenase"/>
</dbReference>
<dbReference type="Gene3D" id="2.60.130.10">
    <property type="entry name" value="Aromatic compound dioxygenase"/>
    <property type="match status" value="1"/>
</dbReference>
<dbReference type="GO" id="GO:0018576">
    <property type="term" value="F:catechol 1,2-dioxygenase activity"/>
    <property type="evidence" value="ECO:0007669"/>
    <property type="project" value="InterPro"/>
</dbReference>
<accession>A0A2C5YYP1</accession>
<dbReference type="InterPro" id="IPR015889">
    <property type="entry name" value="Intradiol_dOase_core"/>
</dbReference>
<comment type="caution">
    <text evidence="2">The sequence shown here is derived from an EMBL/GenBank/DDBJ whole genome shotgun (WGS) entry which is preliminary data.</text>
</comment>
<proteinExistence type="predicted"/>
<protein>
    <recommendedName>
        <fullName evidence="1">Catechol dioxygenase N-terminal domain-containing protein</fullName>
    </recommendedName>
</protein>